<evidence type="ECO:0000259" key="10">
    <source>
        <dbReference type="PROSITE" id="PS50968"/>
    </source>
</evidence>
<dbReference type="InterPro" id="IPR001249">
    <property type="entry name" value="AcCoA_biotinCC"/>
</dbReference>
<dbReference type="PROSITE" id="PS50968">
    <property type="entry name" value="BIOTINYL_LIPOYL"/>
    <property type="match status" value="1"/>
</dbReference>
<evidence type="ECO:0000256" key="2">
    <source>
        <dbReference type="ARBA" id="ARBA00017562"/>
    </source>
</evidence>
<dbReference type="PROSITE" id="PS00188">
    <property type="entry name" value="BIOTIN"/>
    <property type="match status" value="1"/>
</dbReference>
<dbReference type="UniPathway" id="UPA00094"/>
<keyword evidence="3 8" id="KW-0444">Lipid biosynthesis</keyword>
<evidence type="ECO:0000256" key="1">
    <source>
        <dbReference type="ARBA" id="ARBA00005194"/>
    </source>
</evidence>
<dbReference type="PANTHER" id="PTHR45266:SF3">
    <property type="entry name" value="OXALOACETATE DECARBOXYLASE ALPHA CHAIN"/>
    <property type="match status" value="1"/>
</dbReference>
<feature type="region of interest" description="Disordered" evidence="9">
    <location>
        <begin position="34"/>
        <end position="62"/>
    </location>
</feature>
<evidence type="ECO:0000256" key="3">
    <source>
        <dbReference type="ARBA" id="ARBA00022516"/>
    </source>
</evidence>
<dbReference type="InterPro" id="IPR001882">
    <property type="entry name" value="Biotin_BS"/>
</dbReference>
<proteinExistence type="predicted"/>
<evidence type="ECO:0000256" key="8">
    <source>
        <dbReference type="RuleBase" id="RU364072"/>
    </source>
</evidence>
<dbReference type="PATRIC" id="fig|1423745.4.peg.494"/>
<dbReference type="CDD" id="cd06850">
    <property type="entry name" value="biotinyl_domain"/>
    <property type="match status" value="1"/>
</dbReference>
<dbReference type="GO" id="GO:0003989">
    <property type="term" value="F:acetyl-CoA carboxylase activity"/>
    <property type="evidence" value="ECO:0007669"/>
    <property type="project" value="InterPro"/>
</dbReference>
<dbReference type="SUPFAM" id="SSF51230">
    <property type="entry name" value="Single hybrid motif"/>
    <property type="match status" value="1"/>
</dbReference>
<comment type="function">
    <text evidence="8">This protein is a component of the acetyl coenzyme A carboxylase complex; first, biotin carboxylase catalyzes the carboxylation of the carrier protein and then the transcarboxylase transfers the carboxyl group to form malonyl-CoA.</text>
</comment>
<dbReference type="AlphaFoldDB" id="A0A0R2CL82"/>
<comment type="pathway">
    <text evidence="1 8">Lipid metabolism; fatty acid biosynthesis.</text>
</comment>
<evidence type="ECO:0000256" key="5">
    <source>
        <dbReference type="ARBA" id="ARBA00023098"/>
    </source>
</evidence>
<dbReference type="InterPro" id="IPR011053">
    <property type="entry name" value="Single_hybrid_motif"/>
</dbReference>
<keyword evidence="7 8" id="KW-0092">Biotin</keyword>
<feature type="domain" description="Lipoyl-binding" evidence="10">
    <location>
        <begin position="61"/>
        <end position="139"/>
    </location>
</feature>
<evidence type="ECO:0000256" key="4">
    <source>
        <dbReference type="ARBA" id="ARBA00022832"/>
    </source>
</evidence>
<evidence type="ECO:0000256" key="7">
    <source>
        <dbReference type="ARBA" id="ARBA00023267"/>
    </source>
</evidence>
<reference evidence="11 12" key="1">
    <citation type="journal article" date="2015" name="Genome Announc.">
        <title>Expanding the biotechnology potential of lactobacilli through comparative genomics of 213 strains and associated genera.</title>
        <authorList>
            <person name="Sun Z."/>
            <person name="Harris H.M."/>
            <person name="McCann A."/>
            <person name="Guo C."/>
            <person name="Argimon S."/>
            <person name="Zhang W."/>
            <person name="Yang X."/>
            <person name="Jeffery I.B."/>
            <person name="Cooney J.C."/>
            <person name="Kagawa T.F."/>
            <person name="Liu W."/>
            <person name="Song Y."/>
            <person name="Salvetti E."/>
            <person name="Wrobel A."/>
            <person name="Rasinkangas P."/>
            <person name="Parkhill J."/>
            <person name="Rea M.C."/>
            <person name="O'Sullivan O."/>
            <person name="Ritari J."/>
            <person name="Douillard F.P."/>
            <person name="Paul Ross R."/>
            <person name="Yang R."/>
            <person name="Briner A.E."/>
            <person name="Felis G.E."/>
            <person name="de Vos W.M."/>
            <person name="Barrangou R."/>
            <person name="Klaenhammer T.R."/>
            <person name="Caufield P.W."/>
            <person name="Cui Y."/>
            <person name="Zhang H."/>
            <person name="O'Toole P.W."/>
        </authorList>
    </citation>
    <scope>NUCLEOTIDE SEQUENCE [LARGE SCALE GENOMIC DNA]</scope>
    <source>
        <strain evidence="11 12">DSM 22689</strain>
    </source>
</reference>
<evidence type="ECO:0000313" key="11">
    <source>
        <dbReference type="EMBL" id="KRM92337.1"/>
    </source>
</evidence>
<dbReference type="PANTHER" id="PTHR45266">
    <property type="entry name" value="OXALOACETATE DECARBOXYLASE ALPHA CHAIN"/>
    <property type="match status" value="1"/>
</dbReference>
<organism evidence="11 12">
    <name type="scientific">Fructilactobacillus florum DSM 22689 = JCM 16035</name>
    <dbReference type="NCBI Taxonomy" id="1423745"/>
    <lineage>
        <taxon>Bacteria</taxon>
        <taxon>Bacillati</taxon>
        <taxon>Bacillota</taxon>
        <taxon>Bacilli</taxon>
        <taxon>Lactobacillales</taxon>
        <taxon>Lactobacillaceae</taxon>
        <taxon>Fructilactobacillus</taxon>
    </lineage>
</organism>
<dbReference type="EMBL" id="AYZI01000002">
    <property type="protein sequence ID" value="KRM92337.1"/>
    <property type="molecule type" value="Genomic_DNA"/>
</dbReference>
<dbReference type="Proteomes" id="UP000051586">
    <property type="component" value="Unassembled WGS sequence"/>
</dbReference>
<dbReference type="InterPro" id="IPR050709">
    <property type="entry name" value="Biotin_Carboxyl_Carrier/Decarb"/>
</dbReference>
<dbReference type="STRING" id="1423745.GCA_001311215_00948"/>
<keyword evidence="5 8" id="KW-0443">Lipid metabolism</keyword>
<keyword evidence="6 8" id="KW-0275">Fatty acid biosynthesis</keyword>
<evidence type="ECO:0000313" key="12">
    <source>
        <dbReference type="Proteomes" id="UP000051586"/>
    </source>
</evidence>
<dbReference type="Pfam" id="PF00364">
    <property type="entry name" value="Biotin_lipoyl"/>
    <property type="match status" value="1"/>
</dbReference>
<dbReference type="RefSeq" id="WP_009167061.1">
    <property type="nucleotide sequence ID" value="NZ_AYZI01000002.1"/>
</dbReference>
<dbReference type="Gene3D" id="2.40.50.100">
    <property type="match status" value="1"/>
</dbReference>
<accession>A0A0R2CL82</accession>
<name>A0A0R2CL82_9LACO</name>
<evidence type="ECO:0000256" key="6">
    <source>
        <dbReference type="ARBA" id="ARBA00023160"/>
    </source>
</evidence>
<dbReference type="GO" id="GO:0009317">
    <property type="term" value="C:acetyl-CoA carboxylase complex"/>
    <property type="evidence" value="ECO:0007669"/>
    <property type="project" value="InterPro"/>
</dbReference>
<dbReference type="PRINTS" id="PR01071">
    <property type="entry name" value="ACOABIOTINCC"/>
</dbReference>
<dbReference type="InterPro" id="IPR000089">
    <property type="entry name" value="Biotin_lipoyl"/>
</dbReference>
<protein>
    <recommendedName>
        <fullName evidence="2 8">Biotin carboxyl carrier protein of acetyl-CoA carboxylase</fullName>
    </recommendedName>
</protein>
<comment type="caution">
    <text evidence="11">The sequence shown here is derived from an EMBL/GenBank/DDBJ whole genome shotgun (WGS) entry which is preliminary data.</text>
</comment>
<dbReference type="GO" id="GO:0006633">
    <property type="term" value="P:fatty acid biosynthetic process"/>
    <property type="evidence" value="ECO:0007669"/>
    <property type="project" value="UniProtKB-UniPathway"/>
</dbReference>
<sequence length="141" mass="15407">MDEAALERLLDKFDKSSLQELKLNGDGIDVYFSKCSQPQGNPPAPAAEQTDDAASRTATPPSNFQLPAPMVGLVYFAPSPDKPPYREVGAHVKKGDTVCAIEAMKLINEVKSPVSGTLVKRLVQDGEMVEYQQPLFEIKED</sequence>
<keyword evidence="4 8" id="KW-0276">Fatty acid metabolism</keyword>
<evidence type="ECO:0000256" key="9">
    <source>
        <dbReference type="SAM" id="MobiDB-lite"/>
    </source>
</evidence>
<gene>
    <name evidence="11" type="ORF">FC87_GL000470</name>
</gene>